<comment type="pathway">
    <text evidence="7">Amino-acid biosynthesis; L-arginine biosynthesis [regulation].</text>
</comment>
<evidence type="ECO:0000256" key="5">
    <source>
        <dbReference type="ARBA" id="ARBA00023125"/>
    </source>
</evidence>
<dbReference type="HAMAP" id="MF_00173">
    <property type="entry name" value="Arg_repressor"/>
    <property type="match status" value="1"/>
</dbReference>
<dbReference type="PANTHER" id="PTHR34471">
    <property type="entry name" value="ARGININE REPRESSOR"/>
    <property type="match status" value="1"/>
</dbReference>
<comment type="similarity">
    <text evidence="2 7">Belongs to the ArgR family.</text>
</comment>
<dbReference type="PRINTS" id="PR01467">
    <property type="entry name" value="ARGREPRESSOR"/>
</dbReference>
<evidence type="ECO:0000259" key="10">
    <source>
        <dbReference type="Pfam" id="PF02863"/>
    </source>
</evidence>
<keyword evidence="12" id="KW-1185">Reference proteome</keyword>
<keyword evidence="7" id="KW-0028">Amino-acid biosynthesis</keyword>
<keyword evidence="4 7" id="KW-0805">Transcription regulation</keyword>
<proteinExistence type="inferred from homology"/>
<gene>
    <name evidence="7" type="primary">argR</name>
    <name evidence="11" type="ORF">CF651_03465</name>
</gene>
<evidence type="ECO:0000256" key="1">
    <source>
        <dbReference type="ARBA" id="ARBA00004496"/>
    </source>
</evidence>
<dbReference type="GO" id="GO:0034618">
    <property type="term" value="F:arginine binding"/>
    <property type="evidence" value="ECO:0007669"/>
    <property type="project" value="InterPro"/>
</dbReference>
<evidence type="ECO:0000256" key="6">
    <source>
        <dbReference type="ARBA" id="ARBA00023163"/>
    </source>
</evidence>
<accession>A0A229UYX6</accession>
<evidence type="ECO:0000256" key="4">
    <source>
        <dbReference type="ARBA" id="ARBA00023015"/>
    </source>
</evidence>
<dbReference type="GO" id="GO:0003700">
    <property type="term" value="F:DNA-binding transcription factor activity"/>
    <property type="evidence" value="ECO:0007669"/>
    <property type="project" value="UniProtKB-UniRule"/>
</dbReference>
<protein>
    <recommendedName>
        <fullName evidence="7 8">Arginine repressor</fullName>
    </recommendedName>
</protein>
<organism evidence="11 12">
    <name type="scientific">Paenibacillus rigui</name>
    <dbReference type="NCBI Taxonomy" id="554312"/>
    <lineage>
        <taxon>Bacteria</taxon>
        <taxon>Bacillati</taxon>
        <taxon>Bacillota</taxon>
        <taxon>Bacilli</taxon>
        <taxon>Bacillales</taxon>
        <taxon>Paenibacillaceae</taxon>
        <taxon>Paenibacillus</taxon>
    </lineage>
</organism>
<dbReference type="GO" id="GO:0003677">
    <property type="term" value="F:DNA binding"/>
    <property type="evidence" value="ECO:0007669"/>
    <property type="project" value="UniProtKB-KW"/>
</dbReference>
<dbReference type="Gene3D" id="1.10.10.10">
    <property type="entry name" value="Winged helix-like DNA-binding domain superfamily/Winged helix DNA-binding domain"/>
    <property type="match status" value="1"/>
</dbReference>
<dbReference type="InterPro" id="IPR001669">
    <property type="entry name" value="Arg_repress"/>
</dbReference>
<dbReference type="InterPro" id="IPR020899">
    <property type="entry name" value="Arg_repress_C"/>
</dbReference>
<evidence type="ECO:0000313" key="12">
    <source>
        <dbReference type="Proteomes" id="UP000215509"/>
    </source>
</evidence>
<dbReference type="SUPFAM" id="SSF46785">
    <property type="entry name" value="Winged helix' DNA-binding domain"/>
    <property type="match status" value="1"/>
</dbReference>
<evidence type="ECO:0000256" key="8">
    <source>
        <dbReference type="NCBIfam" id="TIGR01529"/>
    </source>
</evidence>
<dbReference type="Gene3D" id="3.30.1360.40">
    <property type="match status" value="1"/>
</dbReference>
<name>A0A229UYX6_9BACL</name>
<evidence type="ECO:0000256" key="2">
    <source>
        <dbReference type="ARBA" id="ARBA00008316"/>
    </source>
</evidence>
<dbReference type="GO" id="GO:0006526">
    <property type="term" value="P:L-arginine biosynthetic process"/>
    <property type="evidence" value="ECO:0007669"/>
    <property type="project" value="UniProtKB-UniPathway"/>
</dbReference>
<dbReference type="Pfam" id="PF01316">
    <property type="entry name" value="Arg_repressor"/>
    <property type="match status" value="1"/>
</dbReference>
<dbReference type="Pfam" id="PF02863">
    <property type="entry name" value="Arg_repressor_C"/>
    <property type="match status" value="1"/>
</dbReference>
<feature type="domain" description="Arginine repressor DNA-binding" evidence="9">
    <location>
        <begin position="2"/>
        <end position="68"/>
    </location>
</feature>
<dbReference type="EMBL" id="NMQW01000002">
    <property type="protein sequence ID" value="OXM88159.1"/>
    <property type="molecule type" value="Genomic_DNA"/>
</dbReference>
<dbReference type="RefSeq" id="WP_094013406.1">
    <property type="nucleotide sequence ID" value="NZ_NMQW01000002.1"/>
</dbReference>
<dbReference type="NCBIfam" id="TIGR01529">
    <property type="entry name" value="argR_whole"/>
    <property type="match status" value="1"/>
</dbReference>
<keyword evidence="3 7" id="KW-0963">Cytoplasm</keyword>
<comment type="function">
    <text evidence="7">Regulates arginine biosynthesis genes.</text>
</comment>
<dbReference type="Proteomes" id="UP000215509">
    <property type="component" value="Unassembled WGS sequence"/>
</dbReference>
<keyword evidence="5 7" id="KW-0238">DNA-binding</keyword>
<keyword evidence="7" id="KW-0055">Arginine biosynthesis</keyword>
<feature type="domain" description="Arginine repressor C-terminal" evidence="10">
    <location>
        <begin position="79"/>
        <end position="144"/>
    </location>
</feature>
<evidence type="ECO:0000256" key="3">
    <source>
        <dbReference type="ARBA" id="ARBA00022490"/>
    </source>
</evidence>
<comment type="subcellular location">
    <subcellularLocation>
        <location evidence="1 7">Cytoplasm</location>
    </subcellularLocation>
</comment>
<evidence type="ECO:0000313" key="11">
    <source>
        <dbReference type="EMBL" id="OXM88159.1"/>
    </source>
</evidence>
<dbReference type="UniPathway" id="UPA00068"/>
<dbReference type="SUPFAM" id="SSF55252">
    <property type="entry name" value="C-terminal domain of arginine repressor"/>
    <property type="match status" value="1"/>
</dbReference>
<sequence length="149" mass="16892">MKGQRHIKIREIVTNNEIETQDELVEQLRSAGFPVTQATISRDIKELHLMKVPLDDGRYKYSVPADQRYNPMHRLKRALNDHFVHIDYTENLVVMKSLPGTANAIGALIDSLEWSEIMGTICGDDTILIICRSKEQSGTVVNQILSMLS</sequence>
<comment type="caution">
    <text evidence="11">The sequence shown here is derived from an EMBL/GenBank/DDBJ whole genome shotgun (WGS) entry which is preliminary data.</text>
</comment>
<dbReference type="GO" id="GO:1900079">
    <property type="term" value="P:regulation of arginine biosynthetic process"/>
    <property type="evidence" value="ECO:0007669"/>
    <property type="project" value="UniProtKB-UniRule"/>
</dbReference>
<dbReference type="GO" id="GO:0005737">
    <property type="term" value="C:cytoplasm"/>
    <property type="evidence" value="ECO:0007669"/>
    <property type="project" value="UniProtKB-SubCell"/>
</dbReference>
<keyword evidence="7" id="KW-0678">Repressor</keyword>
<dbReference type="InterPro" id="IPR036388">
    <property type="entry name" value="WH-like_DNA-bd_sf"/>
</dbReference>
<keyword evidence="6 7" id="KW-0804">Transcription</keyword>
<dbReference type="InterPro" id="IPR036390">
    <property type="entry name" value="WH_DNA-bd_sf"/>
</dbReference>
<evidence type="ECO:0000256" key="7">
    <source>
        <dbReference type="HAMAP-Rule" id="MF_00173"/>
    </source>
</evidence>
<dbReference type="GO" id="GO:0051259">
    <property type="term" value="P:protein complex oligomerization"/>
    <property type="evidence" value="ECO:0007669"/>
    <property type="project" value="InterPro"/>
</dbReference>
<dbReference type="NCBIfam" id="NF003281">
    <property type="entry name" value="PRK04280.1"/>
    <property type="match status" value="1"/>
</dbReference>
<dbReference type="AlphaFoldDB" id="A0A229UYX6"/>
<reference evidence="11 12" key="1">
    <citation type="submission" date="2017-07" db="EMBL/GenBank/DDBJ databases">
        <title>Genome sequencing and assembly of Paenibacillus rigui.</title>
        <authorList>
            <person name="Mayilraj S."/>
        </authorList>
    </citation>
    <scope>NUCLEOTIDE SEQUENCE [LARGE SCALE GENOMIC DNA]</scope>
    <source>
        <strain evidence="11 12">JCM 16352</strain>
    </source>
</reference>
<evidence type="ECO:0000259" key="9">
    <source>
        <dbReference type="Pfam" id="PF01316"/>
    </source>
</evidence>
<dbReference type="OrthoDB" id="9807089at2"/>
<dbReference type="PANTHER" id="PTHR34471:SF1">
    <property type="entry name" value="ARGININE REPRESSOR"/>
    <property type="match status" value="1"/>
</dbReference>
<dbReference type="InterPro" id="IPR036251">
    <property type="entry name" value="Arg_repress_C_sf"/>
</dbReference>
<dbReference type="InterPro" id="IPR020900">
    <property type="entry name" value="Arg_repress_DNA-bd"/>
</dbReference>